<dbReference type="InterPro" id="IPR018261">
    <property type="entry name" value="Ribosomal_bL27_CS"/>
</dbReference>
<reference evidence="10 11" key="1">
    <citation type="journal article" date="2011" name="Proc. Natl. Acad. Sci. U.S.A.">
        <title>Evolutionary erosion of yeast sex chromosomes by mating-type switching accidents.</title>
        <authorList>
            <person name="Gordon J.L."/>
            <person name="Armisen D."/>
            <person name="Proux-Wera E."/>
            <person name="Oheigeartaigh S.S."/>
            <person name="Byrne K.P."/>
            <person name="Wolfe K.H."/>
        </authorList>
    </citation>
    <scope>NUCLEOTIDE SEQUENCE [LARGE SCALE GENOMIC DNA]</scope>
    <source>
        <strain evidence="11">ATCC 76901 / BCRC 22586 / CBS 4309 / NBRC 1992 / NRRL Y-12630</strain>
    </source>
</reference>
<feature type="domain" description="Large ribosomal subunit protein bL27m C-terminal" evidence="9">
    <location>
        <begin position="133"/>
        <end position="379"/>
    </location>
</feature>
<dbReference type="SUPFAM" id="SSF110324">
    <property type="entry name" value="Ribosomal L27 protein-like"/>
    <property type="match status" value="1"/>
</dbReference>
<protein>
    <recommendedName>
        <fullName evidence="7">Large ribosomal subunit protein bL27m</fullName>
    </recommendedName>
    <alternativeName>
        <fullName evidence="8">54S ribosomal protein L2, mitochondrial</fullName>
    </alternativeName>
</protein>
<keyword evidence="11" id="KW-1185">Reference proteome</keyword>
<evidence type="ECO:0000256" key="4">
    <source>
        <dbReference type="ARBA" id="ARBA00022980"/>
    </source>
</evidence>
<evidence type="ECO:0000256" key="2">
    <source>
        <dbReference type="ARBA" id="ARBA00010797"/>
    </source>
</evidence>
<comment type="similarity">
    <text evidence="2">Belongs to the bacterial ribosomal protein bL27 family.</text>
</comment>
<dbReference type="GO" id="GO:0005762">
    <property type="term" value="C:mitochondrial large ribosomal subunit"/>
    <property type="evidence" value="ECO:0007669"/>
    <property type="project" value="EnsemblFungi"/>
</dbReference>
<keyword evidence="6" id="KW-0687">Ribonucleoprotein</keyword>
<dbReference type="Pfam" id="PF18471">
    <property type="entry name" value="Ribosomal_L27_C"/>
    <property type="match status" value="1"/>
</dbReference>
<accession>G0VHK4</accession>
<dbReference type="InParanoid" id="G0VHK4"/>
<dbReference type="NCBIfam" id="TIGR00062">
    <property type="entry name" value="L27"/>
    <property type="match status" value="1"/>
</dbReference>
<proteinExistence type="inferred from homology"/>
<dbReference type="FunCoup" id="G0VHK4">
    <property type="interactions" value="332"/>
</dbReference>
<dbReference type="KEGG" id="ncs:NCAS_0G04240"/>
<dbReference type="OrthoDB" id="1867012at2759"/>
<dbReference type="FunFam" id="2.40.50.100:FF:000042">
    <property type="entry name" value="50S ribosomal protein L27"/>
    <property type="match status" value="1"/>
</dbReference>
<evidence type="ECO:0000259" key="9">
    <source>
        <dbReference type="Pfam" id="PF18471"/>
    </source>
</evidence>
<keyword evidence="4" id="KW-0689">Ribosomal protein</keyword>
<keyword evidence="3" id="KW-0809">Transit peptide</keyword>
<evidence type="ECO:0000256" key="5">
    <source>
        <dbReference type="ARBA" id="ARBA00023128"/>
    </source>
</evidence>
<evidence type="ECO:0000313" key="10">
    <source>
        <dbReference type="EMBL" id="CCC71311.1"/>
    </source>
</evidence>
<dbReference type="PANTHER" id="PTHR15893:SF0">
    <property type="entry name" value="LARGE RIBOSOMAL SUBUNIT PROTEIN BL27M"/>
    <property type="match status" value="1"/>
</dbReference>
<dbReference type="RefSeq" id="XP_003677662.1">
    <property type="nucleotide sequence ID" value="XM_003677614.1"/>
</dbReference>
<dbReference type="InterPro" id="IPR001684">
    <property type="entry name" value="Ribosomal_bL27"/>
</dbReference>
<dbReference type="InterPro" id="IPR041244">
    <property type="entry name" value="Ribosomal_bL27m_C"/>
</dbReference>
<dbReference type="AlphaFoldDB" id="G0VHK4"/>
<dbReference type="eggNOG" id="KOG4600">
    <property type="taxonomic scope" value="Eukaryota"/>
</dbReference>
<organism evidence="10 11">
    <name type="scientific">Naumovozyma castellii</name>
    <name type="common">Yeast</name>
    <name type="synonym">Saccharomyces castellii</name>
    <dbReference type="NCBI Taxonomy" id="27288"/>
    <lineage>
        <taxon>Eukaryota</taxon>
        <taxon>Fungi</taxon>
        <taxon>Dikarya</taxon>
        <taxon>Ascomycota</taxon>
        <taxon>Saccharomycotina</taxon>
        <taxon>Saccharomycetes</taxon>
        <taxon>Saccharomycetales</taxon>
        <taxon>Saccharomycetaceae</taxon>
        <taxon>Naumovozyma</taxon>
    </lineage>
</organism>
<name>G0VHK4_NAUCA</name>
<comment type="subcellular location">
    <subcellularLocation>
        <location evidence="1">Mitochondrion</location>
    </subcellularLocation>
</comment>
<evidence type="ECO:0000256" key="1">
    <source>
        <dbReference type="ARBA" id="ARBA00004173"/>
    </source>
</evidence>
<dbReference type="GeneID" id="96904975"/>
<evidence type="ECO:0000256" key="7">
    <source>
        <dbReference type="ARBA" id="ARBA00035267"/>
    </source>
</evidence>
<dbReference type="Pfam" id="PF01016">
    <property type="entry name" value="Ribosomal_L27"/>
    <property type="match status" value="1"/>
</dbReference>
<dbReference type="HOGENOM" id="CLU_063752_0_0_1"/>
<dbReference type="PANTHER" id="PTHR15893">
    <property type="entry name" value="RIBOSOMAL PROTEIN L27"/>
    <property type="match status" value="1"/>
</dbReference>
<evidence type="ECO:0000256" key="8">
    <source>
        <dbReference type="ARBA" id="ARBA00035465"/>
    </source>
</evidence>
<dbReference type="STRING" id="1064592.G0VHK4"/>
<evidence type="ECO:0000256" key="6">
    <source>
        <dbReference type="ARBA" id="ARBA00023274"/>
    </source>
</evidence>
<sequence length="379" mass="44011">MSLSNAINLSFVGRFATVVWQQVRHSTKRAAGSRTSMKDSAGRRLGPKKYEGQEVISGQILLRQRGTKFYPGENVGIGKDHTLYALEPGIVRYYLDPFHPRRKFIGVALNREYLLPKEHFEPNLRRFGRSILKNPKAAQLEERTLPRKQELVKDEILDRLQSRELERVKLRKEFASILESQNKPSNLTDMEITTSYLIRLRSSLKNGFQLEDAQFYSKSYLEMQTKLKANKEKWEPAKLALSLEQIETITKSLDKSVCFTNKLKLMAYISPEEKLNKKQALMETLKTKFSNNVVTRKDKKLLDELFASANEFLTLSEEVHLRRKFMKPVLSEHLAPPLAKESVKDKKVLKKATMINCFNYEKRRVDNIIRSKESFPNRV</sequence>
<dbReference type="PROSITE" id="PS00831">
    <property type="entry name" value="RIBOSOMAL_L27"/>
    <property type="match status" value="1"/>
</dbReference>
<dbReference type="GO" id="GO:0006412">
    <property type="term" value="P:translation"/>
    <property type="evidence" value="ECO:0007669"/>
    <property type="project" value="InterPro"/>
</dbReference>
<dbReference type="GO" id="GO:0003735">
    <property type="term" value="F:structural constituent of ribosome"/>
    <property type="evidence" value="ECO:0007669"/>
    <property type="project" value="EnsemblFungi"/>
</dbReference>
<dbReference type="Gene3D" id="2.40.50.100">
    <property type="match status" value="1"/>
</dbReference>
<dbReference type="EMBL" id="HE576758">
    <property type="protein sequence ID" value="CCC71311.1"/>
    <property type="molecule type" value="Genomic_DNA"/>
</dbReference>
<dbReference type="Proteomes" id="UP000001640">
    <property type="component" value="Chromosome 7"/>
</dbReference>
<evidence type="ECO:0000256" key="3">
    <source>
        <dbReference type="ARBA" id="ARBA00022946"/>
    </source>
</evidence>
<evidence type="ECO:0000313" key="11">
    <source>
        <dbReference type="Proteomes" id="UP000001640"/>
    </source>
</evidence>
<dbReference type="OMA" id="YLDPFHP"/>
<gene>
    <name evidence="10" type="primary">NCAS0G04240</name>
    <name evidence="10" type="ordered locus">NCAS_0G04240</name>
</gene>
<dbReference type="PRINTS" id="PR00063">
    <property type="entry name" value="RIBOSOMALL27"/>
</dbReference>
<dbReference type="GO" id="GO:0033617">
    <property type="term" value="P:mitochondrial respiratory chain complex IV assembly"/>
    <property type="evidence" value="ECO:0007669"/>
    <property type="project" value="EnsemblFungi"/>
</dbReference>
<reference key="2">
    <citation type="submission" date="2011-08" db="EMBL/GenBank/DDBJ databases">
        <title>Genome sequence of Naumovozyma castellii.</title>
        <authorList>
            <person name="Gordon J.L."/>
            <person name="Armisen D."/>
            <person name="Proux-Wera E."/>
            <person name="OhEigeartaigh S.S."/>
            <person name="Byrne K.P."/>
            <person name="Wolfe K.H."/>
        </authorList>
    </citation>
    <scope>NUCLEOTIDE SEQUENCE</scope>
    <source>
        <strain>Type strain:CBS 4309</strain>
    </source>
</reference>
<keyword evidence="5" id="KW-0496">Mitochondrion</keyword>